<dbReference type="Proteomes" id="UP001500994">
    <property type="component" value="Unassembled WGS sequence"/>
</dbReference>
<dbReference type="RefSeq" id="WP_344573332.1">
    <property type="nucleotide sequence ID" value="NZ_BAAARK010000001.1"/>
</dbReference>
<evidence type="ECO:0000256" key="5">
    <source>
        <dbReference type="SAM" id="MobiDB-lite"/>
    </source>
</evidence>
<feature type="transmembrane region" description="Helical" evidence="6">
    <location>
        <begin position="274"/>
        <end position="296"/>
    </location>
</feature>
<feature type="compositionally biased region" description="Pro residues" evidence="5">
    <location>
        <begin position="516"/>
        <end position="525"/>
    </location>
</feature>
<dbReference type="PRINTS" id="PR01036">
    <property type="entry name" value="TCRTETB"/>
</dbReference>
<feature type="transmembrane region" description="Helical" evidence="6">
    <location>
        <begin position="110"/>
        <end position="134"/>
    </location>
</feature>
<dbReference type="CDD" id="cd17502">
    <property type="entry name" value="MFS_Azr1_MDR_like"/>
    <property type="match status" value="1"/>
</dbReference>
<feature type="transmembrane region" description="Helical" evidence="6">
    <location>
        <begin position="308"/>
        <end position="326"/>
    </location>
</feature>
<keyword evidence="2 6" id="KW-0812">Transmembrane</keyword>
<feature type="transmembrane region" description="Helical" evidence="6">
    <location>
        <begin position="203"/>
        <end position="224"/>
    </location>
</feature>
<feature type="transmembrane region" description="Helical" evidence="6">
    <location>
        <begin position="85"/>
        <end position="104"/>
    </location>
</feature>
<dbReference type="EMBL" id="BAAARK010000001">
    <property type="protein sequence ID" value="GAA2646746.1"/>
    <property type="molecule type" value="Genomic_DNA"/>
</dbReference>
<evidence type="ECO:0000259" key="7">
    <source>
        <dbReference type="PROSITE" id="PS50850"/>
    </source>
</evidence>
<proteinExistence type="predicted"/>
<dbReference type="InterPro" id="IPR020846">
    <property type="entry name" value="MFS_dom"/>
</dbReference>
<dbReference type="PANTHER" id="PTHR23501:SF197">
    <property type="entry name" value="COMD"/>
    <property type="match status" value="1"/>
</dbReference>
<evidence type="ECO:0000313" key="8">
    <source>
        <dbReference type="EMBL" id="GAA2646746.1"/>
    </source>
</evidence>
<sequence length="525" mass="53784">MSQGQPASGALLRGPRLYMVMAAAVLAMLLGSLDSMILGAAMPRIVGELGGLDRLSWLVTAYMLTIAVSTPVWGKLGDMYGHKGAFIGAIVLFLAGSVLSGVAQSMSQLIAFRALQGLGGGGLMVGALAIIGTLVPPRQQGKYQGVISAVMGLAMVGGPLIGGVIADQLGWRWCFYVNVPVGAAALIMVGWLQLPRRRTKARIDIAGVILLTLAISAVVLITTWGGKDYAWTSPPLLGLFVLAVAAVLALCYVERRVAEPLLPLALFKKANFSLITVAGLFLGCVMTSAVTFLPIFQQVVQHASATNAGLLLLPMFAAMVAVSAFGGQFITKSGKYKAFVILGGAALTAGSFLLSWTDRDTSPVVLGVFMAALGLGMGLLTQTTLLISLQSAELDQLGVASSTATLARSLGGSVGVAISGALFAGAVTGARTADGTPVSGTGGAQPDPAVLARLPHALRLAYENAVADGTSRIFLFCTVLAGIALVAGCFVKEVPLRTANVPDGDGDEADVRAPDPAQPGSPANP</sequence>
<evidence type="ECO:0000256" key="6">
    <source>
        <dbReference type="SAM" id="Phobius"/>
    </source>
</evidence>
<dbReference type="PANTHER" id="PTHR23501">
    <property type="entry name" value="MAJOR FACILITATOR SUPERFAMILY"/>
    <property type="match status" value="1"/>
</dbReference>
<keyword evidence="9" id="KW-1185">Reference proteome</keyword>
<keyword evidence="3 6" id="KW-1133">Transmembrane helix</keyword>
<evidence type="ECO:0000256" key="2">
    <source>
        <dbReference type="ARBA" id="ARBA00022692"/>
    </source>
</evidence>
<keyword evidence="4 6" id="KW-0472">Membrane</keyword>
<feature type="transmembrane region" description="Helical" evidence="6">
    <location>
        <begin position="54"/>
        <end position="73"/>
    </location>
</feature>
<dbReference type="Gene3D" id="1.20.1720.10">
    <property type="entry name" value="Multidrug resistance protein D"/>
    <property type="match status" value="1"/>
</dbReference>
<comment type="subcellular location">
    <subcellularLocation>
        <location evidence="1">Cell membrane</location>
        <topology evidence="1">Multi-pass membrane protein</topology>
    </subcellularLocation>
</comment>
<evidence type="ECO:0000256" key="1">
    <source>
        <dbReference type="ARBA" id="ARBA00004651"/>
    </source>
</evidence>
<feature type="transmembrane region" description="Helical" evidence="6">
    <location>
        <begin position="20"/>
        <end position="42"/>
    </location>
</feature>
<reference evidence="8 9" key="1">
    <citation type="journal article" date="2019" name="Int. J. Syst. Evol. Microbiol.">
        <title>The Global Catalogue of Microorganisms (GCM) 10K type strain sequencing project: providing services to taxonomists for standard genome sequencing and annotation.</title>
        <authorList>
            <consortium name="The Broad Institute Genomics Platform"/>
            <consortium name="The Broad Institute Genome Sequencing Center for Infectious Disease"/>
            <person name="Wu L."/>
            <person name="Ma J."/>
        </authorList>
    </citation>
    <scope>NUCLEOTIDE SEQUENCE [LARGE SCALE GENOMIC DNA]</scope>
    <source>
        <strain evidence="8 9">JCM 16374</strain>
    </source>
</reference>
<feature type="domain" description="Major facilitator superfamily (MFS) profile" evidence="7">
    <location>
        <begin position="20"/>
        <end position="496"/>
    </location>
</feature>
<gene>
    <name evidence="8" type="ORF">GCM10009864_06740</name>
</gene>
<evidence type="ECO:0000256" key="4">
    <source>
        <dbReference type="ARBA" id="ARBA00023136"/>
    </source>
</evidence>
<accession>A0ABN3R9A7</accession>
<evidence type="ECO:0000256" key="3">
    <source>
        <dbReference type="ARBA" id="ARBA00022989"/>
    </source>
</evidence>
<comment type="caution">
    <text evidence="8">The sequence shown here is derived from an EMBL/GenBank/DDBJ whole genome shotgun (WGS) entry which is preliminary data.</text>
</comment>
<feature type="transmembrane region" description="Helical" evidence="6">
    <location>
        <begin position="236"/>
        <end position="253"/>
    </location>
</feature>
<name>A0ABN3R9A7_9ACTN</name>
<dbReference type="InterPro" id="IPR036259">
    <property type="entry name" value="MFS_trans_sf"/>
</dbReference>
<dbReference type="Gene3D" id="1.20.1250.20">
    <property type="entry name" value="MFS general substrate transporter like domains"/>
    <property type="match status" value="1"/>
</dbReference>
<dbReference type="InterPro" id="IPR011701">
    <property type="entry name" value="MFS"/>
</dbReference>
<organism evidence="8 9">
    <name type="scientific">Streptomyces lunalinharesii</name>
    <dbReference type="NCBI Taxonomy" id="333384"/>
    <lineage>
        <taxon>Bacteria</taxon>
        <taxon>Bacillati</taxon>
        <taxon>Actinomycetota</taxon>
        <taxon>Actinomycetes</taxon>
        <taxon>Kitasatosporales</taxon>
        <taxon>Streptomycetaceae</taxon>
        <taxon>Streptomyces</taxon>
    </lineage>
</organism>
<protein>
    <submittedName>
        <fullName evidence="8">MDR family MFS transporter</fullName>
    </submittedName>
</protein>
<dbReference type="Pfam" id="PF07690">
    <property type="entry name" value="MFS_1"/>
    <property type="match status" value="1"/>
</dbReference>
<dbReference type="PROSITE" id="PS50850">
    <property type="entry name" value="MFS"/>
    <property type="match status" value="1"/>
</dbReference>
<feature type="region of interest" description="Disordered" evidence="5">
    <location>
        <begin position="501"/>
        <end position="525"/>
    </location>
</feature>
<feature type="transmembrane region" description="Helical" evidence="6">
    <location>
        <begin position="170"/>
        <end position="191"/>
    </location>
</feature>
<feature type="transmembrane region" description="Helical" evidence="6">
    <location>
        <begin position="410"/>
        <end position="430"/>
    </location>
</feature>
<feature type="transmembrane region" description="Helical" evidence="6">
    <location>
        <begin position="338"/>
        <end position="356"/>
    </location>
</feature>
<feature type="transmembrane region" description="Helical" evidence="6">
    <location>
        <begin position="146"/>
        <end position="164"/>
    </location>
</feature>
<evidence type="ECO:0000313" key="9">
    <source>
        <dbReference type="Proteomes" id="UP001500994"/>
    </source>
</evidence>
<feature type="transmembrane region" description="Helical" evidence="6">
    <location>
        <begin position="473"/>
        <end position="491"/>
    </location>
</feature>
<feature type="transmembrane region" description="Helical" evidence="6">
    <location>
        <begin position="368"/>
        <end position="389"/>
    </location>
</feature>
<dbReference type="SUPFAM" id="SSF103473">
    <property type="entry name" value="MFS general substrate transporter"/>
    <property type="match status" value="1"/>
</dbReference>